<feature type="transmembrane region" description="Helical" evidence="1">
    <location>
        <begin position="88"/>
        <end position="109"/>
    </location>
</feature>
<evidence type="ECO:0008006" key="4">
    <source>
        <dbReference type="Google" id="ProtNLM"/>
    </source>
</evidence>
<keyword evidence="1" id="KW-1133">Transmembrane helix</keyword>
<dbReference type="EMBL" id="CP081297">
    <property type="protein sequence ID" value="QZD87527.1"/>
    <property type="molecule type" value="Genomic_DNA"/>
</dbReference>
<evidence type="ECO:0000313" key="3">
    <source>
        <dbReference type="Proteomes" id="UP000824280"/>
    </source>
</evidence>
<keyword evidence="1" id="KW-0472">Membrane</keyword>
<keyword evidence="3" id="KW-1185">Reference proteome</keyword>
<name>A0ABX8ZET4_9SPHN</name>
<gene>
    <name evidence="2" type="ORF">K3166_02110</name>
</gene>
<keyword evidence="1" id="KW-0812">Transmembrane</keyword>
<feature type="transmembrane region" description="Helical" evidence="1">
    <location>
        <begin position="121"/>
        <end position="140"/>
    </location>
</feature>
<feature type="transmembrane region" description="Helical" evidence="1">
    <location>
        <begin position="50"/>
        <end position="68"/>
    </location>
</feature>
<protein>
    <recommendedName>
        <fullName evidence="4">DUF2306 domain-containing protein</fullName>
    </recommendedName>
</protein>
<dbReference type="RefSeq" id="WP_221423065.1">
    <property type="nucleotide sequence ID" value="NZ_CP081297.1"/>
</dbReference>
<dbReference type="Proteomes" id="UP000824280">
    <property type="component" value="Chromosome"/>
</dbReference>
<feature type="transmembrane region" description="Helical" evidence="1">
    <location>
        <begin position="175"/>
        <end position="195"/>
    </location>
</feature>
<sequence length="259" mass="28344">MATAATQPHADAIRGNTRFFAIMAFVISAIIVAGFSVNLAMGRSSFDVPIAYHVHAAIFMSWIGLYIAQHITASSGNWSLHAKLGKLAYLLVPLMVAAGSVIMIVVARRTGGPFFFDVNEFLISNLALVWCFGFLAFWALLRQRYTGWHRRLMLCAMAILVGPGVGRLLPLPLMIPNAWTITTAVTMIFPVIGMIADKRSLGRVHPAYWWGLGVYAGTFIASMMLAYSPLGYDLTQRVIAGTPGAERPMEAFLPPDFSM</sequence>
<reference evidence="2 3" key="1">
    <citation type="submission" date="2021-08" db="EMBL/GenBank/DDBJ databases">
        <title>Comparative Genomics Analysis of the Genus Qipengyuania Reveals Extensive Genetic Diversity and Metabolic Versatility, Including the Description of Fifteen Novel Species.</title>
        <authorList>
            <person name="Liu Y."/>
        </authorList>
    </citation>
    <scope>NUCLEOTIDE SEQUENCE [LARGE SCALE GENOMIC DNA]</scope>
    <source>
        <strain evidence="2 3">1XM2-8</strain>
    </source>
</reference>
<proteinExistence type="predicted"/>
<organism evidence="2 3">
    <name type="scientific">Qipengyuania psychrotolerans</name>
    <dbReference type="NCBI Taxonomy" id="2867238"/>
    <lineage>
        <taxon>Bacteria</taxon>
        <taxon>Pseudomonadati</taxon>
        <taxon>Pseudomonadota</taxon>
        <taxon>Alphaproteobacteria</taxon>
        <taxon>Sphingomonadales</taxon>
        <taxon>Erythrobacteraceae</taxon>
        <taxon>Qipengyuania</taxon>
    </lineage>
</organism>
<feature type="transmembrane region" description="Helical" evidence="1">
    <location>
        <begin position="152"/>
        <end position="169"/>
    </location>
</feature>
<evidence type="ECO:0000256" key="1">
    <source>
        <dbReference type="SAM" id="Phobius"/>
    </source>
</evidence>
<feature type="transmembrane region" description="Helical" evidence="1">
    <location>
        <begin position="19"/>
        <end position="38"/>
    </location>
</feature>
<accession>A0ABX8ZET4</accession>
<feature type="transmembrane region" description="Helical" evidence="1">
    <location>
        <begin position="207"/>
        <end position="227"/>
    </location>
</feature>
<evidence type="ECO:0000313" key="2">
    <source>
        <dbReference type="EMBL" id="QZD87527.1"/>
    </source>
</evidence>